<evidence type="ECO:0000256" key="2">
    <source>
        <dbReference type="ARBA" id="ARBA00022679"/>
    </source>
</evidence>
<dbReference type="SUPFAM" id="SSF100950">
    <property type="entry name" value="NagB/RpiA/CoA transferase-like"/>
    <property type="match status" value="2"/>
</dbReference>
<evidence type="ECO:0000259" key="3">
    <source>
        <dbReference type="Pfam" id="PF02550"/>
    </source>
</evidence>
<sequence>MTMQELYQSKRRSPEECVAHVQSGDKIAAGPTASFPLELINTLSARKDIQDVQLYSAMLVHLPDFLGPDQPGRIYYHCPFMGPVERMCMPSGIITPVSVHFSRLSDFFESHHFDTIFLEVSPPDAKGFMGIGPCAPMVGTATAKTAKNIVVQVNPKVPMVSGPEVLVHLNDVDMLCEVDRDLFELPDMPADAEEKAIAGHIAPLIPDGATLQLGIGRLANAVGDRLYDKKDLGIHTEVLTPSMVNLYEQGVITGVHKELHPGKIICSFCVGRKKDYDFMARSGVVEMHPTRYVNNAWRIGQHSNFISVNNALAVDLTGQVASESLGFEQYSGTGGQLDFVRGAQLSKGGKSFLALKSTAKKNTLSRIQLSLAPGTAITTPRSDVQYIVTEFGIADLSLKSISERAKALITIAHPDFREELVRTAVEAGLIRPGDLRNLTAAA</sequence>
<feature type="domain" description="Acetyl-CoA hydrolase/transferase C-terminal" evidence="4">
    <location>
        <begin position="271"/>
        <end position="423"/>
    </location>
</feature>
<comment type="similarity">
    <text evidence="1">Belongs to the acetyl-CoA hydrolase/transferase family.</text>
</comment>
<dbReference type="InterPro" id="IPR037171">
    <property type="entry name" value="NagB/RpiA_transferase-like"/>
</dbReference>
<dbReference type="Gene3D" id="3.40.1080.10">
    <property type="entry name" value="Glutaconate Coenzyme A-transferase"/>
    <property type="match status" value="1"/>
</dbReference>
<dbReference type="InterPro" id="IPR003702">
    <property type="entry name" value="ActCoA_hydro_N"/>
</dbReference>
<dbReference type="PANTHER" id="PTHR21432">
    <property type="entry name" value="ACETYL-COA HYDROLASE-RELATED"/>
    <property type="match status" value="1"/>
</dbReference>
<reference evidence="5 6" key="1">
    <citation type="submission" date="2022-11" db="EMBL/GenBank/DDBJ databases">
        <title>Desulfobotulus tamanensis H1 sp. nov. - anaerobic, alkaliphilic, sulphate reducing bacterium isolated from terrestrial mud volcano.</title>
        <authorList>
            <person name="Frolova A."/>
            <person name="Merkel A.Y."/>
            <person name="Slobodkin A.I."/>
        </authorList>
    </citation>
    <scope>NUCLEOTIDE SEQUENCE [LARGE SCALE GENOMIC DNA]</scope>
    <source>
        <strain evidence="5 6">H1</strain>
    </source>
</reference>
<dbReference type="InterPro" id="IPR046433">
    <property type="entry name" value="ActCoA_hydro"/>
</dbReference>
<comment type="caution">
    <text evidence="5">The sequence shown here is derived from an EMBL/GenBank/DDBJ whole genome shotgun (WGS) entry which is preliminary data.</text>
</comment>
<dbReference type="Pfam" id="PF02550">
    <property type="entry name" value="AcetylCoA_hydro"/>
    <property type="match status" value="1"/>
</dbReference>
<evidence type="ECO:0000256" key="1">
    <source>
        <dbReference type="ARBA" id="ARBA00009632"/>
    </source>
</evidence>
<gene>
    <name evidence="5" type="ORF">OOT00_14995</name>
</gene>
<dbReference type="EMBL" id="JAPFPW010000029">
    <property type="protein sequence ID" value="MCW7755291.1"/>
    <property type="molecule type" value="Genomic_DNA"/>
</dbReference>
<protein>
    <submittedName>
        <fullName evidence="5">4-hydroxybutyrate CoA-transferase</fullName>
    </submittedName>
</protein>
<evidence type="ECO:0000259" key="4">
    <source>
        <dbReference type="Pfam" id="PF13336"/>
    </source>
</evidence>
<dbReference type="Pfam" id="PF13336">
    <property type="entry name" value="AcetylCoA_hyd_C"/>
    <property type="match status" value="1"/>
</dbReference>
<dbReference type="PANTHER" id="PTHR21432:SF20">
    <property type="entry name" value="ACETYL-COA HYDROLASE"/>
    <property type="match status" value="1"/>
</dbReference>
<dbReference type="InterPro" id="IPR038460">
    <property type="entry name" value="AcetylCoA_hyd_C_sf"/>
</dbReference>
<name>A0ABT3NCV8_9BACT</name>
<evidence type="ECO:0000313" key="6">
    <source>
        <dbReference type="Proteomes" id="UP001209681"/>
    </source>
</evidence>
<dbReference type="RefSeq" id="WP_265426230.1">
    <property type="nucleotide sequence ID" value="NZ_JAPFPW010000029.1"/>
</dbReference>
<organism evidence="5 6">
    <name type="scientific">Desulfobotulus pelophilus</name>
    <dbReference type="NCBI Taxonomy" id="2823377"/>
    <lineage>
        <taxon>Bacteria</taxon>
        <taxon>Pseudomonadati</taxon>
        <taxon>Thermodesulfobacteriota</taxon>
        <taxon>Desulfobacteria</taxon>
        <taxon>Desulfobacterales</taxon>
        <taxon>Desulfobacteraceae</taxon>
        <taxon>Desulfobotulus</taxon>
    </lineage>
</organism>
<evidence type="ECO:0000313" key="5">
    <source>
        <dbReference type="EMBL" id="MCW7755291.1"/>
    </source>
</evidence>
<dbReference type="Proteomes" id="UP001209681">
    <property type="component" value="Unassembled WGS sequence"/>
</dbReference>
<proteinExistence type="inferred from homology"/>
<feature type="domain" description="Acetyl-CoA hydrolase/transferase N-terminal" evidence="3">
    <location>
        <begin position="3"/>
        <end position="177"/>
    </location>
</feature>
<keyword evidence="6" id="KW-1185">Reference proteome</keyword>
<keyword evidence="2" id="KW-0808">Transferase</keyword>
<dbReference type="InterPro" id="IPR026888">
    <property type="entry name" value="AcetylCoA_hyd_C"/>
</dbReference>
<dbReference type="Gene3D" id="3.40.1080.20">
    <property type="entry name" value="Acetyl-CoA hydrolase/transferase C-terminal domain"/>
    <property type="match status" value="1"/>
</dbReference>
<dbReference type="Gene3D" id="3.30.750.70">
    <property type="entry name" value="4-hydroxybutyrate coenzyme like domains"/>
    <property type="match status" value="1"/>
</dbReference>
<accession>A0ABT3NCV8</accession>